<organism evidence="2 3">
    <name type="scientific">Sulfobacillus acidophilus</name>
    <dbReference type="NCBI Taxonomy" id="53633"/>
    <lineage>
        <taxon>Bacteria</taxon>
        <taxon>Bacillati</taxon>
        <taxon>Bacillota</taxon>
        <taxon>Clostridia</taxon>
        <taxon>Eubacteriales</taxon>
        <taxon>Clostridiales Family XVII. Incertae Sedis</taxon>
        <taxon>Sulfobacillus</taxon>
    </lineage>
</organism>
<dbReference type="GO" id="GO:0097367">
    <property type="term" value="F:carbohydrate derivative binding"/>
    <property type="evidence" value="ECO:0007669"/>
    <property type="project" value="InterPro"/>
</dbReference>
<dbReference type="CDD" id="cd05006">
    <property type="entry name" value="SIS_GmhA"/>
    <property type="match status" value="1"/>
</dbReference>
<keyword evidence="2" id="KW-0413">Isomerase</keyword>
<dbReference type="PANTHER" id="PTHR30390">
    <property type="entry name" value="SEDOHEPTULOSE 7-PHOSPHATE ISOMERASE / DNAA INITIATOR-ASSOCIATING FACTOR FOR REPLICATION INITIATION"/>
    <property type="match status" value="1"/>
</dbReference>
<dbReference type="Proteomes" id="UP000241848">
    <property type="component" value="Unassembled WGS sequence"/>
</dbReference>
<evidence type="ECO:0000313" key="3">
    <source>
        <dbReference type="Proteomes" id="UP000241848"/>
    </source>
</evidence>
<accession>A0A2T2WKG0</accession>
<dbReference type="InterPro" id="IPR050099">
    <property type="entry name" value="SIS_GmhA/DiaA_subfam"/>
</dbReference>
<dbReference type="AlphaFoldDB" id="A0A2T2WKG0"/>
<sequence length="208" mass="22314">MRTALTRLFDEYPDLTPCQSSVEAAAELLLKTFQTGHMLLVAGNGGSASDADHIVGELVKACARPRPLSRLLVERLNAMGLGTVAQRLQRGLPTIALASHASLSTAIINDQGADLMFAQQVIGYGKPGDTLWALSTSGNSTNIVVALQVARALEMQTVGLTGDPGGRMSAYCDVLVRVPYTSTQTIQERHLPIYHALCLYIEEVMYGI</sequence>
<dbReference type="GO" id="GO:1901135">
    <property type="term" value="P:carbohydrate derivative metabolic process"/>
    <property type="evidence" value="ECO:0007669"/>
    <property type="project" value="InterPro"/>
</dbReference>
<dbReference type="InterPro" id="IPR001347">
    <property type="entry name" value="SIS_dom"/>
</dbReference>
<dbReference type="PROSITE" id="PS51464">
    <property type="entry name" value="SIS"/>
    <property type="match status" value="1"/>
</dbReference>
<dbReference type="InterPro" id="IPR046348">
    <property type="entry name" value="SIS_dom_sf"/>
</dbReference>
<comment type="caution">
    <text evidence="2">The sequence shown here is derived from an EMBL/GenBank/DDBJ whole genome shotgun (WGS) entry which is preliminary data.</text>
</comment>
<dbReference type="Gene3D" id="3.40.50.10490">
    <property type="entry name" value="Glucose-6-phosphate isomerase like protein, domain 1"/>
    <property type="match status" value="1"/>
</dbReference>
<protein>
    <submittedName>
        <fullName evidence="2">Phosphoheptose isomerase</fullName>
    </submittedName>
</protein>
<dbReference type="Pfam" id="PF13580">
    <property type="entry name" value="SIS_2"/>
    <property type="match status" value="1"/>
</dbReference>
<feature type="domain" description="SIS" evidence="1">
    <location>
        <begin position="29"/>
        <end position="207"/>
    </location>
</feature>
<evidence type="ECO:0000259" key="1">
    <source>
        <dbReference type="PROSITE" id="PS51464"/>
    </source>
</evidence>
<dbReference type="InterPro" id="IPR035461">
    <property type="entry name" value="GmhA/DiaA"/>
</dbReference>
<dbReference type="SUPFAM" id="SSF53697">
    <property type="entry name" value="SIS domain"/>
    <property type="match status" value="1"/>
</dbReference>
<proteinExistence type="predicted"/>
<name>A0A2T2WKG0_9FIRM</name>
<reference evidence="2 3" key="1">
    <citation type="journal article" date="2014" name="BMC Genomics">
        <title>Comparison of environmental and isolate Sulfobacillus genomes reveals diverse carbon, sulfur, nitrogen, and hydrogen metabolisms.</title>
        <authorList>
            <person name="Justice N.B."/>
            <person name="Norman A."/>
            <person name="Brown C.T."/>
            <person name="Singh A."/>
            <person name="Thomas B.C."/>
            <person name="Banfield J.F."/>
        </authorList>
    </citation>
    <scope>NUCLEOTIDE SEQUENCE [LARGE SCALE GENOMIC DNA]</scope>
    <source>
        <strain evidence="2">AMDSBA3</strain>
    </source>
</reference>
<gene>
    <name evidence="2" type="ORF">C7B45_05785</name>
</gene>
<dbReference type="EMBL" id="PXYV01000013">
    <property type="protein sequence ID" value="PSR22706.1"/>
    <property type="molecule type" value="Genomic_DNA"/>
</dbReference>
<evidence type="ECO:0000313" key="2">
    <source>
        <dbReference type="EMBL" id="PSR22706.1"/>
    </source>
</evidence>
<dbReference type="GO" id="GO:0016853">
    <property type="term" value="F:isomerase activity"/>
    <property type="evidence" value="ECO:0007669"/>
    <property type="project" value="UniProtKB-KW"/>
</dbReference>